<dbReference type="OrthoDB" id="2205812at2759"/>
<dbReference type="Pfam" id="PF00078">
    <property type="entry name" value="RVT_1"/>
    <property type="match status" value="1"/>
</dbReference>
<accession>A0A5M3MNJ2</accession>
<proteinExistence type="predicted"/>
<evidence type="ECO:0000313" key="2">
    <source>
        <dbReference type="EMBL" id="EIW80719.1"/>
    </source>
</evidence>
<evidence type="ECO:0000313" key="3">
    <source>
        <dbReference type="Proteomes" id="UP000053558"/>
    </source>
</evidence>
<organism evidence="2 3">
    <name type="scientific">Coniophora puteana (strain RWD-64-598)</name>
    <name type="common">Brown rot fungus</name>
    <dbReference type="NCBI Taxonomy" id="741705"/>
    <lineage>
        <taxon>Eukaryota</taxon>
        <taxon>Fungi</taxon>
        <taxon>Dikarya</taxon>
        <taxon>Basidiomycota</taxon>
        <taxon>Agaricomycotina</taxon>
        <taxon>Agaricomycetes</taxon>
        <taxon>Agaricomycetidae</taxon>
        <taxon>Boletales</taxon>
        <taxon>Coniophorineae</taxon>
        <taxon>Coniophoraceae</taxon>
        <taxon>Coniophora</taxon>
    </lineage>
</organism>
<dbReference type="Proteomes" id="UP000053558">
    <property type="component" value="Unassembled WGS sequence"/>
</dbReference>
<dbReference type="OMA" id="VNILDSW"/>
<dbReference type="AlphaFoldDB" id="A0A5M3MNJ2"/>
<feature type="domain" description="Reverse transcriptase" evidence="1">
    <location>
        <begin position="2"/>
        <end position="79"/>
    </location>
</feature>
<reference evidence="3" key="1">
    <citation type="journal article" date="2012" name="Science">
        <title>The Paleozoic origin of enzymatic lignin decomposition reconstructed from 31 fungal genomes.</title>
        <authorList>
            <person name="Floudas D."/>
            <person name="Binder M."/>
            <person name="Riley R."/>
            <person name="Barry K."/>
            <person name="Blanchette R.A."/>
            <person name="Henrissat B."/>
            <person name="Martinez A.T."/>
            <person name="Otillar R."/>
            <person name="Spatafora J.W."/>
            <person name="Yadav J.S."/>
            <person name="Aerts A."/>
            <person name="Benoit I."/>
            <person name="Boyd A."/>
            <person name="Carlson A."/>
            <person name="Copeland A."/>
            <person name="Coutinho P.M."/>
            <person name="de Vries R.P."/>
            <person name="Ferreira P."/>
            <person name="Findley K."/>
            <person name="Foster B."/>
            <person name="Gaskell J."/>
            <person name="Glotzer D."/>
            <person name="Gorecki P."/>
            <person name="Heitman J."/>
            <person name="Hesse C."/>
            <person name="Hori C."/>
            <person name="Igarashi K."/>
            <person name="Jurgens J.A."/>
            <person name="Kallen N."/>
            <person name="Kersten P."/>
            <person name="Kohler A."/>
            <person name="Kuees U."/>
            <person name="Kumar T.K.A."/>
            <person name="Kuo A."/>
            <person name="LaButti K."/>
            <person name="Larrondo L.F."/>
            <person name="Lindquist E."/>
            <person name="Ling A."/>
            <person name="Lombard V."/>
            <person name="Lucas S."/>
            <person name="Lundell T."/>
            <person name="Martin R."/>
            <person name="McLaughlin D.J."/>
            <person name="Morgenstern I."/>
            <person name="Morin E."/>
            <person name="Murat C."/>
            <person name="Nagy L.G."/>
            <person name="Nolan M."/>
            <person name="Ohm R.A."/>
            <person name="Patyshakuliyeva A."/>
            <person name="Rokas A."/>
            <person name="Ruiz-Duenas F.J."/>
            <person name="Sabat G."/>
            <person name="Salamov A."/>
            <person name="Samejima M."/>
            <person name="Schmutz J."/>
            <person name="Slot J.C."/>
            <person name="St John F."/>
            <person name="Stenlid J."/>
            <person name="Sun H."/>
            <person name="Sun S."/>
            <person name="Syed K."/>
            <person name="Tsang A."/>
            <person name="Wiebenga A."/>
            <person name="Young D."/>
            <person name="Pisabarro A."/>
            <person name="Eastwood D.C."/>
            <person name="Martin F."/>
            <person name="Cullen D."/>
            <person name="Grigoriev I.V."/>
            <person name="Hibbett D.S."/>
        </authorList>
    </citation>
    <scope>NUCLEOTIDE SEQUENCE [LARGE SCALE GENOMIC DNA]</scope>
    <source>
        <strain evidence="3">RWD-64-598 SS2</strain>
    </source>
</reference>
<comment type="caution">
    <text evidence="2">The sequence shown here is derived from an EMBL/GenBank/DDBJ whole genome shotgun (WGS) entry which is preliminary data.</text>
</comment>
<sequence>MSCLLFNVAIEPLAALLRQSELRGYDVPDMAERVIVSMFADDTTVYLRKEDDFVTLQSLLDLWCHASGAKFNVNKTEVIPIGSPVHRKEVEETRCLAPSQQPLPPSIRIAKDGSAVRILGAWMGNGIDQAAIWSPVIDDIKESLERWDRLHPTMEGRSILIQWFVCGKTQYLTNAQGMPKSVEDELSLLTRQFAWDNAGRSTINAPTLQ</sequence>
<keyword evidence="3" id="KW-1185">Reference proteome</keyword>
<dbReference type="GeneID" id="19207861"/>
<gene>
    <name evidence="2" type="ORF">CONPUDRAFT_57272</name>
</gene>
<dbReference type="KEGG" id="cput:CONPUDRAFT_57272"/>
<protein>
    <recommendedName>
        <fullName evidence="1">Reverse transcriptase domain-containing protein</fullName>
    </recommendedName>
</protein>
<dbReference type="RefSeq" id="XP_007769029.1">
    <property type="nucleotide sequence ID" value="XM_007770839.1"/>
</dbReference>
<feature type="non-terminal residue" evidence="2">
    <location>
        <position position="209"/>
    </location>
</feature>
<dbReference type="EMBL" id="JH711579">
    <property type="protein sequence ID" value="EIW80719.1"/>
    <property type="molecule type" value="Genomic_DNA"/>
</dbReference>
<name>A0A5M3MNJ2_CONPW</name>
<dbReference type="InterPro" id="IPR000477">
    <property type="entry name" value="RT_dom"/>
</dbReference>
<evidence type="ECO:0000259" key="1">
    <source>
        <dbReference type="Pfam" id="PF00078"/>
    </source>
</evidence>